<dbReference type="HOGENOM" id="CLU_2369765_0_0_11"/>
<proteinExistence type="predicted"/>
<name>A0A0H2ZW33_MYCA1</name>
<organism evidence="1 2">
    <name type="scientific">Mycobacterium avium (strain 104)</name>
    <dbReference type="NCBI Taxonomy" id="243243"/>
    <lineage>
        <taxon>Bacteria</taxon>
        <taxon>Bacillati</taxon>
        <taxon>Actinomycetota</taxon>
        <taxon>Actinomycetes</taxon>
        <taxon>Mycobacteriales</taxon>
        <taxon>Mycobacteriaceae</taxon>
        <taxon>Mycobacterium</taxon>
        <taxon>Mycobacterium avium complex (MAC)</taxon>
    </lineage>
</organism>
<dbReference type="EMBL" id="CP000479">
    <property type="protein sequence ID" value="ABK66762.1"/>
    <property type="molecule type" value="Genomic_DNA"/>
</dbReference>
<evidence type="ECO:0000313" key="1">
    <source>
        <dbReference type="EMBL" id="ABK66762.1"/>
    </source>
</evidence>
<accession>A0A0H2ZW33</accession>
<dbReference type="KEGG" id="mav:MAV_0835"/>
<dbReference type="RefSeq" id="WP_003921311.1">
    <property type="nucleotide sequence ID" value="NC_008595.1"/>
</dbReference>
<reference evidence="1 2" key="1">
    <citation type="submission" date="2006-10" db="EMBL/GenBank/DDBJ databases">
        <authorList>
            <person name="Fleischmann R.D."/>
            <person name="Dodson R.J."/>
            <person name="Haft D.H."/>
            <person name="Merkel J.S."/>
            <person name="Nelson W.C."/>
            <person name="Fraser C.M."/>
        </authorList>
    </citation>
    <scope>NUCLEOTIDE SEQUENCE [LARGE SCALE GENOMIC DNA]</scope>
    <source>
        <strain evidence="1 2">104</strain>
    </source>
</reference>
<dbReference type="Proteomes" id="UP000001574">
    <property type="component" value="Chromosome"/>
</dbReference>
<gene>
    <name evidence="1" type="ordered locus">MAV_0835</name>
</gene>
<evidence type="ECO:0000313" key="2">
    <source>
        <dbReference type="Proteomes" id="UP000001574"/>
    </source>
</evidence>
<dbReference type="AlphaFoldDB" id="A0A0H2ZW33"/>
<sequence>MINALRWLAAAAFDALAHIAYPAADAIWEERRRRPDAELILLDEMADHLGVIRAQLEDIRNLLLARQPPPCNCNSTVPGFHTFDCPASPYPQPAK</sequence>
<protein>
    <submittedName>
        <fullName evidence="1">Uncharacterized protein</fullName>
    </submittedName>
</protein>